<dbReference type="InterPro" id="IPR050177">
    <property type="entry name" value="Lipid_A_modif_metabolic_enz"/>
</dbReference>
<evidence type="ECO:0000313" key="2">
    <source>
        <dbReference type="EMBL" id="PJE70216.1"/>
    </source>
</evidence>
<accession>A0A2M8L7J8</accession>
<sequence length="291" mass="32296">MSQKVIVTGSRGFIGRRLVPVLKKNSYRVATFDLEQGNDVRDEVKVLCLSKATVVFHLAALANVPYSFDHPHEVLDVNVRGVLNFLEYCRRAGAKLIFPSTAYVYGRPQKLPISENHPLDGPNAYVESKIVGERLCRFYAENFGVKVVILRFFNVYGPGQVSGVIPDMIRSLLKNKTIEFRDGTPKRDFIFINDVMSALIRAADFVSDQNFNVFNIGFGQSYSVAQLARMLKDIAGDGTLKLVDQHESRPGEIAEVVADISHASKVLGWQPATSLEAGLKKTYLAAQKTGQ</sequence>
<reference evidence="3" key="1">
    <citation type="submission" date="2017-09" db="EMBL/GenBank/DDBJ databases">
        <title>Depth-based differentiation of microbial function through sediment-hosted aquifers and enrichment of novel symbionts in the deep terrestrial subsurface.</title>
        <authorList>
            <person name="Probst A.J."/>
            <person name="Ladd B."/>
            <person name="Jarett J.K."/>
            <person name="Geller-Mcgrath D.E."/>
            <person name="Sieber C.M.K."/>
            <person name="Emerson J.B."/>
            <person name="Anantharaman K."/>
            <person name="Thomas B.C."/>
            <person name="Malmstrom R."/>
            <person name="Stieglmeier M."/>
            <person name="Klingl A."/>
            <person name="Woyke T."/>
            <person name="Ryan C.M."/>
            <person name="Banfield J.F."/>
        </authorList>
    </citation>
    <scope>NUCLEOTIDE SEQUENCE [LARGE SCALE GENOMIC DNA]</scope>
</reference>
<dbReference type="Gene3D" id="3.40.50.720">
    <property type="entry name" value="NAD(P)-binding Rossmann-like Domain"/>
    <property type="match status" value="1"/>
</dbReference>
<dbReference type="Proteomes" id="UP000231579">
    <property type="component" value="Unassembled WGS sequence"/>
</dbReference>
<dbReference type="EMBL" id="PFEM01000011">
    <property type="protein sequence ID" value="PJE70216.1"/>
    <property type="molecule type" value="Genomic_DNA"/>
</dbReference>
<proteinExistence type="predicted"/>
<protein>
    <recommendedName>
        <fullName evidence="1">NAD-dependent epimerase/dehydratase domain-containing protein</fullName>
    </recommendedName>
</protein>
<dbReference type="PANTHER" id="PTHR43245">
    <property type="entry name" value="BIFUNCTIONAL POLYMYXIN RESISTANCE PROTEIN ARNA"/>
    <property type="match status" value="1"/>
</dbReference>
<dbReference type="SUPFAM" id="SSF51735">
    <property type="entry name" value="NAD(P)-binding Rossmann-fold domains"/>
    <property type="match status" value="1"/>
</dbReference>
<name>A0A2M8L7J8_9BACT</name>
<dbReference type="InterPro" id="IPR001509">
    <property type="entry name" value="Epimerase_deHydtase"/>
</dbReference>
<organism evidence="2 3">
    <name type="scientific">Candidatus Shapirobacteria bacterium CG10_big_fil_rev_8_21_14_0_10_48_15</name>
    <dbReference type="NCBI Taxonomy" id="1974484"/>
    <lineage>
        <taxon>Bacteria</taxon>
        <taxon>Candidatus Shapironibacteriota</taxon>
    </lineage>
</organism>
<dbReference type="PANTHER" id="PTHR43245:SF13">
    <property type="entry name" value="UDP-D-APIOSE_UDP-D-XYLOSE SYNTHASE 2"/>
    <property type="match status" value="1"/>
</dbReference>
<evidence type="ECO:0000313" key="3">
    <source>
        <dbReference type="Proteomes" id="UP000231579"/>
    </source>
</evidence>
<evidence type="ECO:0000259" key="1">
    <source>
        <dbReference type="Pfam" id="PF01370"/>
    </source>
</evidence>
<dbReference type="Pfam" id="PF01370">
    <property type="entry name" value="Epimerase"/>
    <property type="match status" value="1"/>
</dbReference>
<gene>
    <name evidence="2" type="ORF">COU97_00855</name>
</gene>
<dbReference type="AlphaFoldDB" id="A0A2M8L7J8"/>
<feature type="domain" description="NAD-dependent epimerase/dehydratase" evidence="1">
    <location>
        <begin position="5"/>
        <end position="217"/>
    </location>
</feature>
<comment type="caution">
    <text evidence="2">The sequence shown here is derived from an EMBL/GenBank/DDBJ whole genome shotgun (WGS) entry which is preliminary data.</text>
</comment>
<dbReference type="InterPro" id="IPR036291">
    <property type="entry name" value="NAD(P)-bd_dom_sf"/>
</dbReference>